<sequence>MAVKLYLYDWQDNMERQAGYAAEYCADYSFWAKHCARTNPDTRAEAIANANQVGPAIDKIGRQDMSISHLIFLTHGAPGYVHFPGGGFNHKNIGMLHTVCEEYLIYGAQVEFWGCNVGEGTAGATFLQAVGASVLKHGGGTIFCSDSVTFSFPYAGQRFPVWTNIVRANVLPGGATTVQQ</sequence>
<dbReference type="KEGG" id="spir:CWM47_04210"/>
<evidence type="ECO:0000259" key="1">
    <source>
        <dbReference type="Pfam" id="PF14252"/>
    </source>
</evidence>
<feature type="domain" description="DUF4347" evidence="1">
    <location>
        <begin position="37"/>
        <end position="131"/>
    </location>
</feature>
<dbReference type="OrthoDB" id="6091599at2"/>
<dbReference type="Proteomes" id="UP000232883">
    <property type="component" value="Chromosome"/>
</dbReference>
<keyword evidence="3" id="KW-1185">Reference proteome</keyword>
<name>A0A2K8YTX2_9BACT</name>
<dbReference type="Pfam" id="PF14252">
    <property type="entry name" value="DUF4347"/>
    <property type="match status" value="1"/>
</dbReference>
<dbReference type="EMBL" id="CP025096">
    <property type="protein sequence ID" value="AUD01096.1"/>
    <property type="molecule type" value="Genomic_DNA"/>
</dbReference>
<proteinExistence type="predicted"/>
<protein>
    <recommendedName>
        <fullName evidence="1">DUF4347 domain-containing protein</fullName>
    </recommendedName>
</protein>
<accession>A0A2K8YTX2</accession>
<gene>
    <name evidence="2" type="ORF">CWM47_04210</name>
</gene>
<dbReference type="RefSeq" id="WP_100986520.1">
    <property type="nucleotide sequence ID" value="NZ_CP025096.1"/>
</dbReference>
<reference evidence="2 3" key="1">
    <citation type="submission" date="2017-11" db="EMBL/GenBank/DDBJ databases">
        <title>Taxonomic description and genome sequences of Spirosoma HA7 sp. nov., isolated from pollen microhabitat of Corylus avellana.</title>
        <authorList>
            <person name="Ambika Manirajan B."/>
            <person name="Suarez C."/>
            <person name="Ratering S."/>
            <person name="Geissler-Plaum R."/>
            <person name="Cardinale M."/>
            <person name="Sylvia S."/>
        </authorList>
    </citation>
    <scope>NUCLEOTIDE SEQUENCE [LARGE SCALE GENOMIC DNA]</scope>
    <source>
        <strain evidence="2 3">HA7</strain>
    </source>
</reference>
<organism evidence="2 3">
    <name type="scientific">Spirosoma pollinicola</name>
    <dbReference type="NCBI Taxonomy" id="2057025"/>
    <lineage>
        <taxon>Bacteria</taxon>
        <taxon>Pseudomonadati</taxon>
        <taxon>Bacteroidota</taxon>
        <taxon>Cytophagia</taxon>
        <taxon>Cytophagales</taxon>
        <taxon>Cytophagaceae</taxon>
        <taxon>Spirosoma</taxon>
    </lineage>
</organism>
<dbReference type="AlphaFoldDB" id="A0A2K8YTX2"/>
<evidence type="ECO:0000313" key="3">
    <source>
        <dbReference type="Proteomes" id="UP000232883"/>
    </source>
</evidence>
<evidence type="ECO:0000313" key="2">
    <source>
        <dbReference type="EMBL" id="AUD01096.1"/>
    </source>
</evidence>
<dbReference type="InterPro" id="IPR025592">
    <property type="entry name" value="DUF4347"/>
</dbReference>